<organism evidence="2 3">
    <name type="scientific">Beauveria bassiana D1-5</name>
    <dbReference type="NCBI Taxonomy" id="1245745"/>
    <lineage>
        <taxon>Eukaryota</taxon>
        <taxon>Fungi</taxon>
        <taxon>Dikarya</taxon>
        <taxon>Ascomycota</taxon>
        <taxon>Pezizomycotina</taxon>
        <taxon>Sordariomycetes</taxon>
        <taxon>Hypocreomycetidae</taxon>
        <taxon>Hypocreales</taxon>
        <taxon>Cordycipitaceae</taxon>
        <taxon>Beauveria</taxon>
    </lineage>
</organism>
<keyword evidence="1" id="KW-0732">Signal</keyword>
<feature type="signal peptide" evidence="1">
    <location>
        <begin position="1"/>
        <end position="21"/>
    </location>
</feature>
<accession>A0A0A2VCD0</accession>
<dbReference type="EMBL" id="ANFO01000936">
    <property type="protein sequence ID" value="KGQ05561.1"/>
    <property type="molecule type" value="Genomic_DNA"/>
</dbReference>
<sequence length="161" mass="18259">MNLAALFVLLADVIAVNKVAAGDLGLPLENKNHTCHGPKDCDIKCENGTYYRHRNPDTDIETLRCKGANLDYTYWQGQCRRELGGQGVLVARNEKACRLVGGLLCAPRIRNQVKKSTWYRCIFDPVDFEEWRMYCLEDGYNAATAIMLKDVPFTCHPDYLP</sequence>
<proteinExistence type="predicted"/>
<reference evidence="2 3" key="1">
    <citation type="submission" date="2012-10" db="EMBL/GenBank/DDBJ databases">
        <title>Genome sequencing and analysis of entomopathogenic fungi Beauveria bassiana D1-5.</title>
        <authorList>
            <person name="Li Q."/>
            <person name="Wang L."/>
            <person name="Zhang Z."/>
            <person name="Wang Q."/>
            <person name="Ren J."/>
            <person name="Wang M."/>
            <person name="Xu W."/>
            <person name="Wang J."/>
            <person name="Lu Y."/>
            <person name="Du Q."/>
            <person name="Sun Z."/>
        </authorList>
    </citation>
    <scope>NUCLEOTIDE SEQUENCE [LARGE SCALE GENOMIC DNA]</scope>
    <source>
        <strain evidence="2 3">D1-5</strain>
    </source>
</reference>
<feature type="chain" id="PRO_5002006755" description="Secreted protein" evidence="1">
    <location>
        <begin position="22"/>
        <end position="161"/>
    </location>
</feature>
<evidence type="ECO:0000313" key="3">
    <source>
        <dbReference type="Proteomes" id="UP000030106"/>
    </source>
</evidence>
<protein>
    <recommendedName>
        <fullName evidence="4">Secreted protein</fullName>
    </recommendedName>
</protein>
<evidence type="ECO:0000313" key="2">
    <source>
        <dbReference type="EMBL" id="KGQ05561.1"/>
    </source>
</evidence>
<comment type="caution">
    <text evidence="2">The sequence shown here is derived from an EMBL/GenBank/DDBJ whole genome shotgun (WGS) entry which is preliminary data.</text>
</comment>
<gene>
    <name evidence="2" type="ORF">BBAD15_g9159</name>
</gene>
<dbReference type="AlphaFoldDB" id="A0A0A2VCD0"/>
<dbReference type="Proteomes" id="UP000030106">
    <property type="component" value="Unassembled WGS sequence"/>
</dbReference>
<evidence type="ECO:0000256" key="1">
    <source>
        <dbReference type="SAM" id="SignalP"/>
    </source>
</evidence>
<evidence type="ECO:0008006" key="4">
    <source>
        <dbReference type="Google" id="ProtNLM"/>
    </source>
</evidence>
<name>A0A0A2VCD0_BEABA</name>
<dbReference type="OrthoDB" id="4862882at2759"/>
<dbReference type="HOGENOM" id="CLU_1643397_0_0_1"/>